<sequence length="167" mass="18225">MSAIRTERLTLRPFTPADADAAFDAITPSLTRFLAFDPPPSHAAFETVWRRWLVTIADRTDLVFVIRHGGTGLFIGLSGVHATLSPEPELGIWISETEQGKGYGREAVRAVATWAATVFSPQAFRYPVAEANAASRRIAESLCGTVIAREATPKFASVVYRIPSPRP</sequence>
<dbReference type="GO" id="GO:1990189">
    <property type="term" value="F:protein N-terminal-serine acetyltransferase activity"/>
    <property type="evidence" value="ECO:0007669"/>
    <property type="project" value="TreeGrafter"/>
</dbReference>
<dbReference type="InterPro" id="IPR000182">
    <property type="entry name" value="GNAT_dom"/>
</dbReference>
<dbReference type="GO" id="GO:0005737">
    <property type="term" value="C:cytoplasm"/>
    <property type="evidence" value="ECO:0007669"/>
    <property type="project" value="TreeGrafter"/>
</dbReference>
<dbReference type="Pfam" id="PF13302">
    <property type="entry name" value="Acetyltransf_3"/>
    <property type="match status" value="1"/>
</dbReference>
<dbReference type="EMBL" id="CP028918">
    <property type="protein sequence ID" value="AWB48631.1"/>
    <property type="molecule type" value="Genomic_DNA"/>
</dbReference>
<dbReference type="PANTHER" id="PTHR43441:SF10">
    <property type="entry name" value="ACETYLTRANSFERASE"/>
    <property type="match status" value="1"/>
</dbReference>
<dbReference type="InterPro" id="IPR051908">
    <property type="entry name" value="Ribosomal_N-acetyltransferase"/>
</dbReference>
<dbReference type="AlphaFoldDB" id="A0A2S0ULG1"/>
<dbReference type="KEGG" id="geh:HYN69_09025"/>
<dbReference type="OrthoDB" id="6293260at2"/>
<name>A0A2S0ULG1_9RHOB</name>
<dbReference type="SUPFAM" id="SSF55729">
    <property type="entry name" value="Acyl-CoA N-acyltransferases (Nat)"/>
    <property type="match status" value="1"/>
</dbReference>
<dbReference type="Gene3D" id="3.40.630.30">
    <property type="match status" value="1"/>
</dbReference>
<gene>
    <name evidence="2" type="ORF">HYN69_09025</name>
</gene>
<dbReference type="PANTHER" id="PTHR43441">
    <property type="entry name" value="RIBOSOMAL-PROTEIN-SERINE ACETYLTRANSFERASE"/>
    <property type="match status" value="1"/>
</dbReference>
<accession>A0A2S0ULG1</accession>
<dbReference type="Proteomes" id="UP000244496">
    <property type="component" value="Chromosome"/>
</dbReference>
<reference evidence="2 3" key="1">
    <citation type="submission" date="2018-04" db="EMBL/GenBank/DDBJ databases">
        <title>Genome sequencing of Gemmobacter.</title>
        <authorList>
            <person name="Yi H."/>
            <person name="Baek M.-G."/>
        </authorList>
    </citation>
    <scope>NUCLEOTIDE SEQUENCE [LARGE SCALE GENOMIC DNA]</scope>
    <source>
        <strain evidence="2 3">HYN0069</strain>
    </source>
</reference>
<proteinExistence type="predicted"/>
<protein>
    <submittedName>
        <fullName evidence="2">GNAT family N-acetyltransferase</fullName>
    </submittedName>
</protein>
<dbReference type="PROSITE" id="PS51186">
    <property type="entry name" value="GNAT"/>
    <property type="match status" value="1"/>
</dbReference>
<evidence type="ECO:0000313" key="3">
    <source>
        <dbReference type="Proteomes" id="UP000244496"/>
    </source>
</evidence>
<feature type="domain" description="N-acetyltransferase" evidence="1">
    <location>
        <begin position="9"/>
        <end position="165"/>
    </location>
</feature>
<keyword evidence="2" id="KW-0808">Transferase</keyword>
<dbReference type="GO" id="GO:0008999">
    <property type="term" value="F:protein-N-terminal-alanine acetyltransferase activity"/>
    <property type="evidence" value="ECO:0007669"/>
    <property type="project" value="TreeGrafter"/>
</dbReference>
<organism evidence="2 3">
    <name type="scientific">Paragemmobacter aquarius</name>
    <dbReference type="NCBI Taxonomy" id="2169400"/>
    <lineage>
        <taxon>Bacteria</taxon>
        <taxon>Pseudomonadati</taxon>
        <taxon>Pseudomonadota</taxon>
        <taxon>Alphaproteobacteria</taxon>
        <taxon>Rhodobacterales</taxon>
        <taxon>Paracoccaceae</taxon>
        <taxon>Paragemmobacter</taxon>
    </lineage>
</organism>
<dbReference type="InterPro" id="IPR016181">
    <property type="entry name" value="Acyl_CoA_acyltransferase"/>
</dbReference>
<evidence type="ECO:0000259" key="1">
    <source>
        <dbReference type="PROSITE" id="PS51186"/>
    </source>
</evidence>
<keyword evidence="3" id="KW-1185">Reference proteome</keyword>
<evidence type="ECO:0000313" key="2">
    <source>
        <dbReference type="EMBL" id="AWB48631.1"/>
    </source>
</evidence>